<sequence length="186" mass="19711">MRHAGLTGTMVLVAAVVLTGCSPARLDLVAAYNGDDGKPWIMLAPCGRDDITWVSMSSRPTDPTGSAGPTASTEPTGPTEPTASPSAPSAERDSGWWSSRIDPGIRGGSLPLFEPPASWRARSHGAQRLLPGDRYGVEFYSPDDGAYYGEVSFTAEDLAGLEPGEVWAGGRAMTRSDFREHRAGRC</sequence>
<protein>
    <recommendedName>
        <fullName evidence="4">Lipoprotein</fullName>
    </recommendedName>
</protein>
<keyword evidence="2" id="KW-0732">Signal</keyword>
<feature type="signal peptide" evidence="2">
    <location>
        <begin position="1"/>
        <end position="26"/>
    </location>
</feature>
<proteinExistence type="predicted"/>
<name>A0AAU2JXM1_9ACTN</name>
<evidence type="ECO:0000256" key="2">
    <source>
        <dbReference type="SAM" id="SignalP"/>
    </source>
</evidence>
<evidence type="ECO:0000256" key="1">
    <source>
        <dbReference type="SAM" id="MobiDB-lite"/>
    </source>
</evidence>
<organism evidence="3">
    <name type="scientific">Streptomyces sp. NBC_00049</name>
    <dbReference type="NCBI Taxonomy" id="2903617"/>
    <lineage>
        <taxon>Bacteria</taxon>
        <taxon>Bacillati</taxon>
        <taxon>Actinomycetota</taxon>
        <taxon>Actinomycetes</taxon>
        <taxon>Kitasatosporales</taxon>
        <taxon>Streptomycetaceae</taxon>
        <taxon>Streptomyces</taxon>
    </lineage>
</organism>
<accession>A0AAU2JXM1</accession>
<feature type="compositionally biased region" description="Polar residues" evidence="1">
    <location>
        <begin position="54"/>
        <end position="64"/>
    </location>
</feature>
<feature type="region of interest" description="Disordered" evidence="1">
    <location>
        <begin position="53"/>
        <end position="100"/>
    </location>
</feature>
<feature type="chain" id="PRO_5043311916" description="Lipoprotein" evidence="2">
    <location>
        <begin position="27"/>
        <end position="186"/>
    </location>
</feature>
<evidence type="ECO:0000313" key="3">
    <source>
        <dbReference type="EMBL" id="WTU76253.1"/>
    </source>
</evidence>
<dbReference type="AlphaFoldDB" id="A0AAU2JXM1"/>
<dbReference type="EMBL" id="CP108264">
    <property type="protein sequence ID" value="WTU76253.1"/>
    <property type="molecule type" value="Genomic_DNA"/>
</dbReference>
<reference evidence="3" key="1">
    <citation type="submission" date="2022-10" db="EMBL/GenBank/DDBJ databases">
        <title>The complete genomes of actinobacterial strains from the NBC collection.</title>
        <authorList>
            <person name="Joergensen T.S."/>
            <person name="Alvarez Arevalo M."/>
            <person name="Sterndorff E.B."/>
            <person name="Faurdal D."/>
            <person name="Vuksanovic O."/>
            <person name="Mourched A.-S."/>
            <person name="Charusanti P."/>
            <person name="Shaw S."/>
            <person name="Blin K."/>
            <person name="Weber T."/>
        </authorList>
    </citation>
    <scope>NUCLEOTIDE SEQUENCE</scope>
    <source>
        <strain evidence="3">NBC_00049</strain>
    </source>
</reference>
<gene>
    <name evidence="3" type="ORF">OG327_24630</name>
</gene>
<evidence type="ECO:0008006" key="4">
    <source>
        <dbReference type="Google" id="ProtNLM"/>
    </source>
</evidence>
<dbReference type="PROSITE" id="PS51257">
    <property type="entry name" value="PROKAR_LIPOPROTEIN"/>
    <property type="match status" value="1"/>
</dbReference>
<feature type="compositionally biased region" description="Low complexity" evidence="1">
    <location>
        <begin position="67"/>
        <end position="89"/>
    </location>
</feature>